<feature type="region of interest" description="Disordered" evidence="1">
    <location>
        <begin position="502"/>
        <end position="523"/>
    </location>
</feature>
<dbReference type="Pfam" id="PF10358">
    <property type="entry name" value="NT-C2"/>
    <property type="match status" value="1"/>
</dbReference>
<feature type="compositionally biased region" description="Basic and acidic residues" evidence="1">
    <location>
        <begin position="358"/>
        <end position="376"/>
    </location>
</feature>
<organism evidence="3 4">
    <name type="scientific">Triticum turgidum subsp. durum</name>
    <name type="common">Durum wheat</name>
    <name type="synonym">Triticum durum</name>
    <dbReference type="NCBI Taxonomy" id="4567"/>
    <lineage>
        <taxon>Eukaryota</taxon>
        <taxon>Viridiplantae</taxon>
        <taxon>Streptophyta</taxon>
        <taxon>Embryophyta</taxon>
        <taxon>Tracheophyta</taxon>
        <taxon>Spermatophyta</taxon>
        <taxon>Magnoliopsida</taxon>
        <taxon>Liliopsida</taxon>
        <taxon>Poales</taxon>
        <taxon>Poaceae</taxon>
        <taxon>BOP clade</taxon>
        <taxon>Pooideae</taxon>
        <taxon>Triticodae</taxon>
        <taxon>Triticeae</taxon>
        <taxon>Triticinae</taxon>
        <taxon>Triticum</taxon>
    </lineage>
</organism>
<reference evidence="3 4" key="1">
    <citation type="submission" date="2017-09" db="EMBL/GenBank/DDBJ databases">
        <authorList>
            <consortium name="International Durum Wheat Genome Sequencing Consortium (IDWGSC)"/>
            <person name="Milanesi L."/>
        </authorList>
    </citation>
    <scope>NUCLEOTIDE SEQUENCE [LARGE SCALE GENOMIC DNA]</scope>
    <source>
        <strain evidence="4">cv. Svevo</strain>
    </source>
</reference>
<accession>A0A9R0XFF3</accession>
<feature type="region of interest" description="Disordered" evidence="1">
    <location>
        <begin position="316"/>
        <end position="429"/>
    </location>
</feature>
<dbReference type="PROSITE" id="PS51840">
    <property type="entry name" value="C2_NT"/>
    <property type="match status" value="1"/>
</dbReference>
<dbReference type="PANTHER" id="PTHR33414:SF2">
    <property type="entry name" value="PROTEIN PLASTID MOVEMENT IMPAIRED 1"/>
    <property type="match status" value="1"/>
</dbReference>
<dbReference type="Pfam" id="PF21745">
    <property type="entry name" value="PMI1_PMIR1-2_C"/>
    <property type="match status" value="1"/>
</dbReference>
<proteinExistence type="predicted"/>
<dbReference type="EMBL" id="LT934120">
    <property type="protein sequence ID" value="VAI35768.1"/>
    <property type="molecule type" value="Genomic_DNA"/>
</dbReference>
<dbReference type="InterPro" id="IPR048972">
    <property type="entry name" value="PMI1_PMIR1-2_C"/>
</dbReference>
<name>A0A9R0XFF3_TRITD</name>
<feature type="region of interest" description="Disordered" evidence="1">
    <location>
        <begin position="461"/>
        <end position="483"/>
    </location>
</feature>
<dbReference type="Gramene" id="TRITD5Bv1G185000.2">
    <property type="protein sequence ID" value="TRITD5Bv1G185000.2"/>
    <property type="gene ID" value="TRITD5Bv1G185000"/>
</dbReference>
<dbReference type="Proteomes" id="UP000324705">
    <property type="component" value="Chromosome 5B"/>
</dbReference>
<evidence type="ECO:0000259" key="2">
    <source>
        <dbReference type="PROSITE" id="PS51840"/>
    </source>
</evidence>
<dbReference type="InterPro" id="IPR019448">
    <property type="entry name" value="NT-C2"/>
</dbReference>
<feature type="domain" description="C2 NT-type" evidence="2">
    <location>
        <begin position="127"/>
        <end position="279"/>
    </location>
</feature>
<feature type="compositionally biased region" description="Polar residues" evidence="1">
    <location>
        <begin position="316"/>
        <end position="328"/>
    </location>
</feature>
<gene>
    <name evidence="3" type="ORF">TRITD_5Bv1G185000</name>
</gene>
<keyword evidence="4" id="KW-1185">Reference proteome</keyword>
<dbReference type="PANTHER" id="PTHR33414">
    <property type="entry name" value="PROTEIN PLASTID MOVEMENT IMPAIRED 1-RELATED 1"/>
    <property type="match status" value="1"/>
</dbReference>
<dbReference type="InterPro" id="IPR039614">
    <property type="entry name" value="PMI1-like"/>
</dbReference>
<evidence type="ECO:0000313" key="3">
    <source>
        <dbReference type="EMBL" id="VAI35768.1"/>
    </source>
</evidence>
<protein>
    <recommendedName>
        <fullName evidence="2">C2 NT-type domain-containing protein</fullName>
    </recommendedName>
</protein>
<feature type="compositionally biased region" description="Basic and acidic residues" evidence="1">
    <location>
        <begin position="386"/>
        <end position="409"/>
    </location>
</feature>
<evidence type="ECO:0000256" key="1">
    <source>
        <dbReference type="SAM" id="MobiDB-lite"/>
    </source>
</evidence>
<evidence type="ECO:0000313" key="4">
    <source>
        <dbReference type="Proteomes" id="UP000324705"/>
    </source>
</evidence>
<feature type="region of interest" description="Disordered" evidence="1">
    <location>
        <begin position="53"/>
        <end position="115"/>
    </location>
</feature>
<sequence>MADDGKPRDQTLQELDALSHTLYQAHSNRRHASLALPRGVVGEDVLAAEALRAEAARPRTRRMSMTSPFRSRGKAGKKEDDDEDDDRGVLSAAAPSKSRSFAAAASPALGGGEKKKGLWGWKPMRALSHIGMTRLGCLFSVEVAVAQGLPSSMDGLRLAVAVRKKESREGAVQTMPSRVQQGAADFEETLFVRCHVYCSGGGAGKPPAKFEPRPFLLSVVAVDAPELDLGQSTVDVSALVKESTEKSQQGERVRQWQMAFPLAGKAKGGELVVTLAFQIMEDGGVGLYSQPATKTAASSSTSSALFARKQSKTSFSITSPKVTRSEPSFTPAKGTPAQDLSGIDDFKLDGPSAPVPEPKQDQKREPEPEPEAKVDDSEFPEFDFDVVDKGVEGQEEKDAANADSKKEDKDKEEEEEGTTPAAGDEVVKEVVHDSASMWRLNELEAITNQIKALESLMLGDTPEEDADKPAEPQEDEAAVEGLEADEEEVTREFLQLLEQGEDNGKSAAAPQVSSLKSSAKPGTGADEACYISDLGKGLGPIVQTRDGGYLAATNPFDIPVVRKELPKLAMQLSKPFILRGQKLPGGGAEVFQRLCAGGCEALCAKLGALTATDEVVGKTAEQIAFEGMASAIISARSKELGASSSAAESVSLLRTMSAAMSDGRKERIATGIWNAHEAPVTVDEILPFSLQKIETMAIEALKVQAGTAEEQAPFDVSPVTDAADGGHPLDAAVPPEEWASACAGADAATMLVVAQLRDPMRRYEAVGAPSIVVIQAGRAATGADGETRFKVANMHVGGRSGEGRDRRALEHVVEGGRRHVAQADAQPGREDRSQLAAGELLCFSAAENTSSGSTPQNYLLNSCT</sequence>
<dbReference type="AlphaFoldDB" id="A0A9R0XFF3"/>